<evidence type="ECO:0000256" key="2">
    <source>
        <dbReference type="RuleBase" id="RU003749"/>
    </source>
</evidence>
<dbReference type="SUPFAM" id="SSF52091">
    <property type="entry name" value="SpoIIaa-like"/>
    <property type="match status" value="1"/>
</dbReference>
<dbReference type="GO" id="GO:0043856">
    <property type="term" value="F:anti-sigma factor antagonist activity"/>
    <property type="evidence" value="ECO:0007669"/>
    <property type="project" value="InterPro"/>
</dbReference>
<dbReference type="PANTHER" id="PTHR33495:SF2">
    <property type="entry name" value="ANTI-SIGMA FACTOR ANTAGONIST TM_1081-RELATED"/>
    <property type="match status" value="1"/>
</dbReference>
<evidence type="ECO:0000313" key="5">
    <source>
        <dbReference type="Proteomes" id="UP000198614"/>
    </source>
</evidence>
<dbReference type="InterPro" id="IPR002645">
    <property type="entry name" value="STAS_dom"/>
</dbReference>
<sequence>MTDALDPSIRLTGDRTAVVAVVGDVDLHTASALRTRAQAVLDQGAPHLVLDMEQVDFVDSTGLTTLIVLLQAAQAAGGSLRVARIPERLVRMVTITGVSQLIPMYDTVDEALAALTTEVTADGAGPSE</sequence>
<dbReference type="Proteomes" id="UP000198614">
    <property type="component" value="Unassembled WGS sequence"/>
</dbReference>
<dbReference type="AlphaFoldDB" id="A0A1G7W0J5"/>
<organism evidence="4 5">
    <name type="scientific">Streptomyces griseoaurantiacus</name>
    <dbReference type="NCBI Taxonomy" id="68213"/>
    <lineage>
        <taxon>Bacteria</taxon>
        <taxon>Bacillati</taxon>
        <taxon>Actinomycetota</taxon>
        <taxon>Actinomycetes</taxon>
        <taxon>Kitasatosporales</taxon>
        <taxon>Streptomycetaceae</taxon>
        <taxon>Streptomyces</taxon>
        <taxon>Streptomyces aurantiacus group</taxon>
    </lineage>
</organism>
<dbReference type="CDD" id="cd07043">
    <property type="entry name" value="STAS_anti-anti-sigma_factors"/>
    <property type="match status" value="1"/>
</dbReference>
<dbReference type="InterPro" id="IPR036513">
    <property type="entry name" value="STAS_dom_sf"/>
</dbReference>
<evidence type="ECO:0000256" key="1">
    <source>
        <dbReference type="ARBA" id="ARBA00009013"/>
    </source>
</evidence>
<accession>A0A1G7W0J5</accession>
<evidence type="ECO:0000259" key="3">
    <source>
        <dbReference type="PROSITE" id="PS50801"/>
    </source>
</evidence>
<dbReference type="OrthoDB" id="4294859at2"/>
<name>A0A1G7W0J5_9ACTN</name>
<dbReference type="PANTHER" id="PTHR33495">
    <property type="entry name" value="ANTI-SIGMA FACTOR ANTAGONIST TM_1081-RELATED-RELATED"/>
    <property type="match status" value="1"/>
</dbReference>
<evidence type="ECO:0000313" key="4">
    <source>
        <dbReference type="EMBL" id="SDG65537.1"/>
    </source>
</evidence>
<dbReference type="PROSITE" id="PS50801">
    <property type="entry name" value="STAS"/>
    <property type="match status" value="1"/>
</dbReference>
<dbReference type="NCBIfam" id="TIGR00377">
    <property type="entry name" value="ant_ant_sig"/>
    <property type="match status" value="1"/>
</dbReference>
<dbReference type="InterPro" id="IPR003658">
    <property type="entry name" value="Anti-sigma_ant"/>
</dbReference>
<reference evidence="4 5" key="1">
    <citation type="submission" date="2016-10" db="EMBL/GenBank/DDBJ databases">
        <authorList>
            <person name="de Groot N.N."/>
        </authorList>
    </citation>
    <scope>NUCLEOTIDE SEQUENCE [LARGE SCALE GENOMIC DNA]</scope>
    <source>
        <strain evidence="4 5">CGMCC 4.1859</strain>
    </source>
</reference>
<proteinExistence type="inferred from homology"/>
<gene>
    <name evidence="4" type="ORF">SAMN05216260_12514</name>
</gene>
<feature type="domain" description="STAS" evidence="3">
    <location>
        <begin position="18"/>
        <end position="115"/>
    </location>
</feature>
<dbReference type="EMBL" id="FNAX01000025">
    <property type="protein sequence ID" value="SDG65537.1"/>
    <property type="molecule type" value="Genomic_DNA"/>
</dbReference>
<dbReference type="Pfam" id="PF01740">
    <property type="entry name" value="STAS"/>
    <property type="match status" value="1"/>
</dbReference>
<protein>
    <recommendedName>
        <fullName evidence="2">Anti-sigma factor antagonist</fullName>
    </recommendedName>
</protein>
<dbReference type="Gene3D" id="3.30.750.24">
    <property type="entry name" value="STAS domain"/>
    <property type="match status" value="1"/>
</dbReference>
<comment type="similarity">
    <text evidence="1 2">Belongs to the anti-sigma-factor antagonist family.</text>
</comment>